<feature type="non-terminal residue" evidence="1">
    <location>
        <position position="91"/>
    </location>
</feature>
<dbReference type="OrthoDB" id="2449598at2759"/>
<protein>
    <submittedName>
        <fullName evidence="1">Uncharacterized protein</fullName>
    </submittedName>
</protein>
<dbReference type="AlphaFoldDB" id="A0A9P6SM27"/>
<dbReference type="EMBL" id="JAAAHW010003664">
    <property type="protein sequence ID" value="KAF9981750.1"/>
    <property type="molecule type" value="Genomic_DNA"/>
</dbReference>
<comment type="caution">
    <text evidence="1">The sequence shown here is derived from an EMBL/GenBank/DDBJ whole genome shotgun (WGS) entry which is preliminary data.</text>
</comment>
<dbReference type="Proteomes" id="UP000749646">
    <property type="component" value="Unassembled WGS sequence"/>
</dbReference>
<accession>A0A9P6SM27</accession>
<keyword evidence="2" id="KW-1185">Reference proteome</keyword>
<reference evidence="1" key="1">
    <citation type="journal article" date="2020" name="Fungal Divers.">
        <title>Resolving the Mortierellaceae phylogeny through synthesis of multi-gene phylogenetics and phylogenomics.</title>
        <authorList>
            <person name="Vandepol N."/>
            <person name="Liber J."/>
            <person name="Desiro A."/>
            <person name="Na H."/>
            <person name="Kennedy M."/>
            <person name="Barry K."/>
            <person name="Grigoriev I.V."/>
            <person name="Miller A.N."/>
            <person name="O'Donnell K."/>
            <person name="Stajich J.E."/>
            <person name="Bonito G."/>
        </authorList>
    </citation>
    <scope>NUCLEOTIDE SEQUENCE</scope>
    <source>
        <strain evidence="1">MES-2147</strain>
    </source>
</reference>
<sequence>MPDLSEDRSLDKYYVPTNMIRTNGVGLQVLAFDLRKRKPPSAQYRSPDARVDIPDIEHEFCTRSDIKEAFGEGPKAVAVVDIDPGEVVSAA</sequence>
<organism evidence="1 2">
    <name type="scientific">Modicella reniformis</name>
    <dbReference type="NCBI Taxonomy" id="1440133"/>
    <lineage>
        <taxon>Eukaryota</taxon>
        <taxon>Fungi</taxon>
        <taxon>Fungi incertae sedis</taxon>
        <taxon>Mucoromycota</taxon>
        <taxon>Mortierellomycotina</taxon>
        <taxon>Mortierellomycetes</taxon>
        <taxon>Mortierellales</taxon>
        <taxon>Mortierellaceae</taxon>
        <taxon>Modicella</taxon>
    </lineage>
</organism>
<gene>
    <name evidence="1" type="ORF">BGZ65_003613</name>
</gene>
<proteinExistence type="predicted"/>
<evidence type="ECO:0000313" key="1">
    <source>
        <dbReference type="EMBL" id="KAF9981750.1"/>
    </source>
</evidence>
<name>A0A9P6SM27_9FUNG</name>
<evidence type="ECO:0000313" key="2">
    <source>
        <dbReference type="Proteomes" id="UP000749646"/>
    </source>
</evidence>